<dbReference type="GO" id="GO:0004222">
    <property type="term" value="F:metalloendopeptidase activity"/>
    <property type="evidence" value="ECO:0007669"/>
    <property type="project" value="InterPro"/>
</dbReference>
<keyword evidence="4 6" id="KW-0862">Zinc</keyword>
<organism evidence="9 10">
    <name type="scientific">Agromyces rhizosphaerae</name>
    <dbReference type="NCBI Taxonomy" id="88374"/>
    <lineage>
        <taxon>Bacteria</taxon>
        <taxon>Bacillati</taxon>
        <taxon>Actinomycetota</taxon>
        <taxon>Actinomycetes</taxon>
        <taxon>Micrococcales</taxon>
        <taxon>Microbacteriaceae</taxon>
        <taxon>Agromyces</taxon>
    </lineage>
</organism>
<sequence length="312" mass="32749">MLLVALVGALALALAWPVPLMLERARWTMLAPALALLLWQAIALGGGLAMIGSLLGLALLPFPGGLAEAALALAAHAWTGPLPEAVGAIHVAALAAAGILSALLLLTLVATALQVERDRRRHVSLVGLLGRADPDRPGTVVLDHPVPVAYCLPGMTTVTVLSEGLLDALPPRELDAVLAHETTHLRQHHHLVLLAFRAWNRALPWFPIANRAERSVSRLVELLADDQAVREVDREVLASAVERIGSAWGAAEASGHASGRAVVDRTMLEIRRTRLTAASSVLPPTATLGVLLTATAIVAFPAISVLTFISGT</sequence>
<dbReference type="InterPro" id="IPR052173">
    <property type="entry name" value="Beta-lactam_resp_regulator"/>
</dbReference>
<evidence type="ECO:0000256" key="1">
    <source>
        <dbReference type="ARBA" id="ARBA00022670"/>
    </source>
</evidence>
<proteinExistence type="inferred from homology"/>
<dbReference type="GO" id="GO:0006508">
    <property type="term" value="P:proteolysis"/>
    <property type="evidence" value="ECO:0007669"/>
    <property type="project" value="UniProtKB-KW"/>
</dbReference>
<feature type="transmembrane region" description="Helical" evidence="7">
    <location>
        <begin position="31"/>
        <end position="51"/>
    </location>
</feature>
<evidence type="ECO:0000256" key="6">
    <source>
        <dbReference type="RuleBase" id="RU003983"/>
    </source>
</evidence>
<dbReference type="Pfam" id="PF01435">
    <property type="entry name" value="Peptidase_M48"/>
    <property type="match status" value="1"/>
</dbReference>
<dbReference type="Proteomes" id="UP001144396">
    <property type="component" value="Unassembled WGS sequence"/>
</dbReference>
<dbReference type="CDD" id="cd07326">
    <property type="entry name" value="M56_BlaR1_MecR1_like"/>
    <property type="match status" value="1"/>
</dbReference>
<evidence type="ECO:0000256" key="5">
    <source>
        <dbReference type="ARBA" id="ARBA00023049"/>
    </source>
</evidence>
<reference evidence="9" key="1">
    <citation type="submission" date="2022-12" db="EMBL/GenBank/DDBJ databases">
        <title>Reference genome sequencing for broad-spectrum identification of bacterial and archaeal isolates by mass spectrometry.</title>
        <authorList>
            <person name="Sekiguchi Y."/>
            <person name="Tourlousse D.M."/>
        </authorList>
    </citation>
    <scope>NUCLEOTIDE SEQUENCE</scope>
    <source>
        <strain evidence="9">14</strain>
    </source>
</reference>
<name>A0A9W6FR02_9MICO</name>
<keyword evidence="7" id="KW-0472">Membrane</keyword>
<dbReference type="PANTHER" id="PTHR34978">
    <property type="entry name" value="POSSIBLE SENSOR-TRANSDUCER PROTEIN BLAR"/>
    <property type="match status" value="1"/>
</dbReference>
<keyword evidence="7" id="KW-1133">Transmembrane helix</keyword>
<gene>
    <name evidence="9" type="ORF">ARHIZOSPH14_32970</name>
</gene>
<keyword evidence="2" id="KW-0479">Metal-binding</keyword>
<keyword evidence="5 6" id="KW-0482">Metalloprotease</keyword>
<evidence type="ECO:0000313" key="9">
    <source>
        <dbReference type="EMBL" id="GLI29055.1"/>
    </source>
</evidence>
<dbReference type="EMBL" id="BSDP01000001">
    <property type="protein sequence ID" value="GLI29055.1"/>
    <property type="molecule type" value="Genomic_DNA"/>
</dbReference>
<evidence type="ECO:0000256" key="7">
    <source>
        <dbReference type="SAM" id="Phobius"/>
    </source>
</evidence>
<dbReference type="AlphaFoldDB" id="A0A9W6FR02"/>
<evidence type="ECO:0000256" key="2">
    <source>
        <dbReference type="ARBA" id="ARBA00022723"/>
    </source>
</evidence>
<comment type="cofactor">
    <cofactor evidence="6">
        <name>Zn(2+)</name>
        <dbReference type="ChEBI" id="CHEBI:29105"/>
    </cofactor>
    <text evidence="6">Binds 1 zinc ion per subunit.</text>
</comment>
<dbReference type="GO" id="GO:0046872">
    <property type="term" value="F:metal ion binding"/>
    <property type="evidence" value="ECO:0007669"/>
    <property type="project" value="UniProtKB-KW"/>
</dbReference>
<dbReference type="InterPro" id="IPR001915">
    <property type="entry name" value="Peptidase_M48"/>
</dbReference>
<evidence type="ECO:0000256" key="4">
    <source>
        <dbReference type="ARBA" id="ARBA00022833"/>
    </source>
</evidence>
<evidence type="ECO:0000256" key="3">
    <source>
        <dbReference type="ARBA" id="ARBA00022801"/>
    </source>
</evidence>
<keyword evidence="3 6" id="KW-0378">Hydrolase</keyword>
<keyword evidence="1 6" id="KW-0645">Protease</keyword>
<dbReference type="PANTHER" id="PTHR34978:SF3">
    <property type="entry name" value="SLR0241 PROTEIN"/>
    <property type="match status" value="1"/>
</dbReference>
<dbReference type="RefSeq" id="WP_281886919.1">
    <property type="nucleotide sequence ID" value="NZ_BSDP01000001.1"/>
</dbReference>
<keyword evidence="10" id="KW-1185">Reference proteome</keyword>
<accession>A0A9W6FR02</accession>
<evidence type="ECO:0000313" key="10">
    <source>
        <dbReference type="Proteomes" id="UP001144396"/>
    </source>
</evidence>
<feature type="transmembrane region" description="Helical" evidence="7">
    <location>
        <begin position="281"/>
        <end position="309"/>
    </location>
</feature>
<dbReference type="Gene3D" id="3.30.2010.10">
    <property type="entry name" value="Metalloproteases ('zincins'), catalytic domain"/>
    <property type="match status" value="1"/>
</dbReference>
<feature type="transmembrane region" description="Helical" evidence="7">
    <location>
        <begin position="85"/>
        <end position="113"/>
    </location>
</feature>
<keyword evidence="7" id="KW-0812">Transmembrane</keyword>
<comment type="caution">
    <text evidence="9">The sequence shown here is derived from an EMBL/GenBank/DDBJ whole genome shotgun (WGS) entry which is preliminary data.</text>
</comment>
<protein>
    <submittedName>
        <fullName evidence="9">Integral membrane protein</fullName>
    </submittedName>
</protein>
<comment type="similarity">
    <text evidence="6">Belongs to the peptidase M48 family.</text>
</comment>
<feature type="transmembrane region" description="Helical" evidence="7">
    <location>
        <begin position="58"/>
        <end position="79"/>
    </location>
</feature>
<evidence type="ECO:0000259" key="8">
    <source>
        <dbReference type="Pfam" id="PF01435"/>
    </source>
</evidence>
<feature type="domain" description="Peptidase M48" evidence="8">
    <location>
        <begin position="139"/>
        <end position="196"/>
    </location>
</feature>